<dbReference type="InterPro" id="IPR036291">
    <property type="entry name" value="NAD(P)-bd_dom_sf"/>
</dbReference>
<comment type="caution">
    <text evidence="3">The sequence shown here is derived from an EMBL/GenBank/DDBJ whole genome shotgun (WGS) entry which is preliminary data.</text>
</comment>
<dbReference type="PANTHER" id="PTHR48107:SF7">
    <property type="entry name" value="RE15974P"/>
    <property type="match status" value="1"/>
</dbReference>
<reference evidence="3 4" key="1">
    <citation type="submission" date="2019-02" db="EMBL/GenBank/DDBJ databases">
        <title>Genomic Encyclopedia of Type Strains, Phase IV (KMG-IV): sequencing the most valuable type-strain genomes for metagenomic binning, comparative biology and taxonomic classification.</title>
        <authorList>
            <person name="Goeker M."/>
        </authorList>
    </citation>
    <scope>NUCLEOTIDE SEQUENCE [LARGE SCALE GENOMIC DNA]</scope>
    <source>
        <strain evidence="3 4">DSM 21223</strain>
    </source>
</reference>
<accession>A0ABY0ISA2</accession>
<keyword evidence="2" id="KW-0560">Oxidoreductase</keyword>
<organism evidence="3 4">
    <name type="scientific">Azospira oryzae</name>
    <dbReference type="NCBI Taxonomy" id="146939"/>
    <lineage>
        <taxon>Bacteria</taxon>
        <taxon>Pseudomonadati</taxon>
        <taxon>Pseudomonadota</taxon>
        <taxon>Betaproteobacteria</taxon>
        <taxon>Rhodocyclales</taxon>
        <taxon>Rhodocyclaceae</taxon>
        <taxon>Azospira</taxon>
    </lineage>
</organism>
<dbReference type="RefSeq" id="WP_130458885.1">
    <property type="nucleotide sequence ID" value="NZ_SHKM01000001.1"/>
</dbReference>
<evidence type="ECO:0000313" key="3">
    <source>
        <dbReference type="EMBL" id="RZT90459.1"/>
    </source>
</evidence>
<dbReference type="SUPFAM" id="SSF51735">
    <property type="entry name" value="NAD(P)-binding Rossmann-fold domains"/>
    <property type="match status" value="1"/>
</dbReference>
<dbReference type="InterPro" id="IPR002347">
    <property type="entry name" value="SDR_fam"/>
</dbReference>
<comment type="similarity">
    <text evidence="1">Belongs to the short-chain dehydrogenases/reductases (SDR) family.</text>
</comment>
<dbReference type="EMBL" id="SHKM01000001">
    <property type="protein sequence ID" value="RZT90459.1"/>
    <property type="molecule type" value="Genomic_DNA"/>
</dbReference>
<evidence type="ECO:0000256" key="2">
    <source>
        <dbReference type="ARBA" id="ARBA00023002"/>
    </source>
</evidence>
<dbReference type="PANTHER" id="PTHR48107">
    <property type="entry name" value="NADPH-DEPENDENT ALDEHYDE REDUCTASE-LIKE PROTEIN, CHLOROPLASTIC-RELATED"/>
    <property type="match status" value="1"/>
</dbReference>
<proteinExistence type="inferred from homology"/>
<name>A0ABY0ISA2_9RHOO</name>
<gene>
    <name evidence="3" type="ORF">EV678_1275</name>
</gene>
<protein>
    <submittedName>
        <fullName evidence="3">NAD(P)-dependent dehydrogenase (Short-subunit alcohol dehydrogenase family)</fullName>
    </submittedName>
</protein>
<dbReference type="NCBIfam" id="NF004777">
    <property type="entry name" value="PRK06123.1"/>
    <property type="match status" value="1"/>
</dbReference>
<evidence type="ECO:0000313" key="4">
    <source>
        <dbReference type="Proteomes" id="UP000292136"/>
    </source>
</evidence>
<dbReference type="Proteomes" id="UP000292136">
    <property type="component" value="Unassembled WGS sequence"/>
</dbReference>
<dbReference type="Gene3D" id="3.40.50.720">
    <property type="entry name" value="NAD(P)-binding Rossmann-like Domain"/>
    <property type="match status" value="1"/>
</dbReference>
<dbReference type="CDD" id="cd05233">
    <property type="entry name" value="SDR_c"/>
    <property type="match status" value="1"/>
</dbReference>
<sequence length="256" mass="27056">MHKTLLITGGSRGIGAATVRLAARAGYAVCFSYRQDAAAAQQLVAEVTRESGRDSGREGAPILAFQADISREEEIRALFAAAEQRFGPLTALVNNAGILEHQTRVEDMDGDRLQRIFATNVIGTFLCCREAVRRLSTRHGGHGGAIVNLSSRAARLGAAGEYVDYAASKAAIDTLTLGLAREVATEGIRVNAVAPGLIDTDIHSSGGEPGRVERLRTGIPMQRGGTPEEVAKAILWLLSEDASYTTGTILDVAGGR</sequence>
<keyword evidence="4" id="KW-1185">Reference proteome</keyword>
<dbReference type="PRINTS" id="PR00081">
    <property type="entry name" value="GDHRDH"/>
</dbReference>
<dbReference type="PRINTS" id="PR00080">
    <property type="entry name" value="SDRFAMILY"/>
</dbReference>
<dbReference type="Pfam" id="PF13561">
    <property type="entry name" value="adh_short_C2"/>
    <property type="match status" value="1"/>
</dbReference>
<evidence type="ECO:0000256" key="1">
    <source>
        <dbReference type="ARBA" id="ARBA00006484"/>
    </source>
</evidence>